<dbReference type="Gene3D" id="3.10.28.10">
    <property type="entry name" value="Homing endonucleases"/>
    <property type="match status" value="1"/>
</dbReference>
<protein>
    <recommendedName>
        <fullName evidence="3">Homing endonuclease LAGLIDADG domain-containing protein</fullName>
    </recommendedName>
</protein>
<dbReference type="RefSeq" id="WP_253747184.1">
    <property type="nucleotide sequence ID" value="NZ_BAABKA010000035.1"/>
</dbReference>
<comment type="caution">
    <text evidence="1">The sequence shown here is derived from an EMBL/GenBank/DDBJ whole genome shotgun (WGS) entry which is preliminary data.</text>
</comment>
<reference evidence="1" key="1">
    <citation type="submission" date="2022-06" db="EMBL/GenBank/DDBJ databases">
        <title>Sequencing the genomes of 1000 actinobacteria strains.</title>
        <authorList>
            <person name="Klenk H.-P."/>
        </authorList>
    </citation>
    <scope>NUCLEOTIDE SEQUENCE</scope>
    <source>
        <strain evidence="1">DSM 46694</strain>
    </source>
</reference>
<name>A0A9X2K3S4_9ACTN</name>
<evidence type="ECO:0008006" key="3">
    <source>
        <dbReference type="Google" id="ProtNLM"/>
    </source>
</evidence>
<accession>A0A9X2K3S4</accession>
<dbReference type="EMBL" id="JAMZEB010000002">
    <property type="protein sequence ID" value="MCP2359767.1"/>
    <property type="molecule type" value="Genomic_DNA"/>
</dbReference>
<dbReference type="Proteomes" id="UP001139648">
    <property type="component" value="Unassembled WGS sequence"/>
</dbReference>
<gene>
    <name evidence="1" type="ORF">HD597_006787</name>
</gene>
<dbReference type="InterPro" id="IPR027434">
    <property type="entry name" value="Homing_endonucl"/>
</dbReference>
<evidence type="ECO:0000313" key="1">
    <source>
        <dbReference type="EMBL" id="MCP2359767.1"/>
    </source>
</evidence>
<dbReference type="AlphaFoldDB" id="A0A9X2K3S4"/>
<proteinExistence type="predicted"/>
<evidence type="ECO:0000313" key="2">
    <source>
        <dbReference type="Proteomes" id="UP001139648"/>
    </source>
</evidence>
<dbReference type="SUPFAM" id="SSF55608">
    <property type="entry name" value="Homing endonucleases"/>
    <property type="match status" value="1"/>
</dbReference>
<organism evidence="1 2">
    <name type="scientific">Nonomuraea thailandensis</name>
    <dbReference type="NCBI Taxonomy" id="1188745"/>
    <lineage>
        <taxon>Bacteria</taxon>
        <taxon>Bacillati</taxon>
        <taxon>Actinomycetota</taxon>
        <taxon>Actinomycetes</taxon>
        <taxon>Streptosporangiales</taxon>
        <taxon>Streptosporangiaceae</taxon>
        <taxon>Nonomuraea</taxon>
    </lineage>
</organism>
<sequence>MAIGVDRESLAWAAGFFDGEGHVHYGVTRRTEGGTPYRRIGISIAQSDRERLDRFAAVIGVGKVNGPYNSRNERAKPFHQWAVNTFEYVQHTGVVMWTWLGPAKRQQFDRALTSWLSYVPEAVPCQHGDDRARCRECRSEATRRGWETRRRKAS</sequence>
<keyword evidence="2" id="KW-1185">Reference proteome</keyword>